<evidence type="ECO:0000313" key="1">
    <source>
        <dbReference type="EMBL" id="TQV79722.1"/>
    </source>
</evidence>
<dbReference type="Proteomes" id="UP000315252">
    <property type="component" value="Unassembled WGS sequence"/>
</dbReference>
<protein>
    <submittedName>
        <fullName evidence="1">Uncharacterized protein</fullName>
    </submittedName>
</protein>
<evidence type="ECO:0000313" key="2">
    <source>
        <dbReference type="Proteomes" id="UP000315252"/>
    </source>
</evidence>
<accession>A0A545TR77</accession>
<keyword evidence="2" id="KW-1185">Reference proteome</keyword>
<organism evidence="1 2">
    <name type="scientific">Denitrobaculum tricleocarpae</name>
    <dbReference type="NCBI Taxonomy" id="2591009"/>
    <lineage>
        <taxon>Bacteria</taxon>
        <taxon>Pseudomonadati</taxon>
        <taxon>Pseudomonadota</taxon>
        <taxon>Alphaproteobacteria</taxon>
        <taxon>Rhodospirillales</taxon>
        <taxon>Rhodospirillaceae</taxon>
        <taxon>Denitrobaculum</taxon>
    </lineage>
</organism>
<reference evidence="1 2" key="1">
    <citation type="submission" date="2019-06" db="EMBL/GenBank/DDBJ databases">
        <title>Whole genome sequence for Rhodospirillaceae sp. R148.</title>
        <authorList>
            <person name="Wang G."/>
        </authorList>
    </citation>
    <scope>NUCLEOTIDE SEQUENCE [LARGE SCALE GENOMIC DNA]</scope>
    <source>
        <strain evidence="1 2">R148</strain>
    </source>
</reference>
<proteinExistence type="predicted"/>
<sequence>MKKYNLIIEPWRDLPGSVRRGQSGFRWRVSWELEGLYYAEGFADSHAEAREAAEAYLIDKGVKLGWQSA</sequence>
<dbReference type="RefSeq" id="WP_142896902.1">
    <property type="nucleotide sequence ID" value="NZ_ML660055.1"/>
</dbReference>
<comment type="caution">
    <text evidence="1">The sequence shown here is derived from an EMBL/GenBank/DDBJ whole genome shotgun (WGS) entry which is preliminary data.</text>
</comment>
<dbReference type="AlphaFoldDB" id="A0A545TR77"/>
<name>A0A545TR77_9PROT</name>
<dbReference type="EMBL" id="VHSH01000004">
    <property type="protein sequence ID" value="TQV79722.1"/>
    <property type="molecule type" value="Genomic_DNA"/>
</dbReference>
<gene>
    <name evidence="1" type="ORF">FKG95_13525</name>
</gene>